<dbReference type="Proteomes" id="UP001462961">
    <property type="component" value="Unassembled WGS sequence"/>
</dbReference>
<dbReference type="RefSeq" id="WP_233445355.1">
    <property type="nucleotide sequence ID" value="NZ_CP015960.1"/>
</dbReference>
<dbReference type="Proteomes" id="UP000509548">
    <property type="component" value="Plasmid unnamed"/>
</dbReference>
<accession>A0A9Q6SBM8</accession>
<gene>
    <name evidence="2" type="ORF">A9O66_35370</name>
    <name evidence="1" type="ORF">VOI32_25915</name>
</gene>
<evidence type="ECO:0000313" key="4">
    <source>
        <dbReference type="Proteomes" id="UP001462961"/>
    </source>
</evidence>
<reference evidence="1 4" key="3">
    <citation type="submission" date="2024-01" db="EMBL/GenBank/DDBJ databases">
        <title>The diversity of rhizobia nodulating Mimosa spp. in eleven states of Brazil covering several biomes is determined by host plant, location, and edaphic factors.</title>
        <authorList>
            <person name="Rouws L."/>
            <person name="Barauna A."/>
            <person name="Beukes C."/>
            <person name="De Faria S.M."/>
            <person name="Gross E."/>
            <person name="Dos Reis Junior F.B."/>
            <person name="Simon M."/>
            <person name="Maluk M."/>
            <person name="Odee D.W."/>
            <person name="Kenicer G."/>
            <person name="Young J.P.W."/>
            <person name="Reis V.M."/>
            <person name="Zilli J."/>
            <person name="James E.K."/>
        </authorList>
    </citation>
    <scope>NUCLEOTIDE SEQUENCE [LARGE SCALE GENOMIC DNA]</scope>
    <source>
        <strain evidence="1 4">JHI1651</strain>
    </source>
</reference>
<evidence type="ECO:0000313" key="1">
    <source>
        <dbReference type="EMBL" id="MEO1757358.1"/>
    </source>
</evidence>
<sequence>MYDFSSERENIVERANSHCLRLFDAWCDKRNITALAFLMPCSPMIDTTPGALRRLGGSGGRRSRSG</sequence>
<keyword evidence="2" id="KW-0614">Plasmid</keyword>
<organism evidence="2 3">
    <name type="scientific">Paraburkholderia caribensis</name>
    <dbReference type="NCBI Taxonomy" id="75105"/>
    <lineage>
        <taxon>Bacteria</taxon>
        <taxon>Pseudomonadati</taxon>
        <taxon>Pseudomonadota</taxon>
        <taxon>Betaproteobacteria</taxon>
        <taxon>Burkholderiales</taxon>
        <taxon>Burkholderiaceae</taxon>
        <taxon>Paraburkholderia</taxon>
    </lineage>
</organism>
<proteinExistence type="predicted"/>
<keyword evidence="4" id="KW-1185">Reference proteome</keyword>
<dbReference type="EMBL" id="CP015960">
    <property type="protein sequence ID" value="QLB67679.1"/>
    <property type="molecule type" value="Genomic_DNA"/>
</dbReference>
<geneLocation type="plasmid" evidence="3"/>
<name>A0A9Q6SBM8_9BURK</name>
<reference evidence="2 3" key="1">
    <citation type="journal article" date="2014" name="Genome Announc.">
        <title>Draft Genome Sequence of the Haloacid-Degrading Burkholderia caribensis Strain MBA4.</title>
        <authorList>
            <person name="Pan Y."/>
            <person name="Kong K.F."/>
            <person name="Tsang J.S."/>
        </authorList>
    </citation>
    <scope>NUCLEOTIDE SEQUENCE [LARGE SCALE GENOMIC DNA]</scope>
    <source>
        <strain evidence="2 3">852011</strain>
    </source>
</reference>
<geneLocation type="plasmid" evidence="2">
    <name>unnamed</name>
</geneLocation>
<protein>
    <submittedName>
        <fullName evidence="2">Uncharacterized protein</fullName>
    </submittedName>
</protein>
<dbReference type="AlphaFoldDB" id="A0A9Q6SBM8"/>
<evidence type="ECO:0000313" key="3">
    <source>
        <dbReference type="Proteomes" id="UP000509548"/>
    </source>
</evidence>
<dbReference type="EMBL" id="JAYLVJ010000037">
    <property type="protein sequence ID" value="MEO1757358.1"/>
    <property type="molecule type" value="Genomic_DNA"/>
</dbReference>
<reference evidence="2" key="2">
    <citation type="submission" date="2016-06" db="EMBL/GenBank/DDBJ databases">
        <authorList>
            <person name="Huang P."/>
            <person name="Jiang X."/>
            <person name="Liu X."/>
        </authorList>
    </citation>
    <scope>NUCLEOTIDE SEQUENCE</scope>
    <source>
        <strain evidence="2">852011</strain>
        <plasmid evidence="2">unnamed</plasmid>
    </source>
</reference>
<evidence type="ECO:0000313" key="2">
    <source>
        <dbReference type="EMBL" id="QLB67679.1"/>
    </source>
</evidence>